<proteinExistence type="predicted"/>
<protein>
    <submittedName>
        <fullName evidence="1">Uncharacterized protein</fullName>
    </submittedName>
</protein>
<keyword evidence="2" id="KW-1185">Reference proteome</keyword>
<gene>
    <name evidence="1" type="ORF">IE53DRAFT_362357</name>
</gene>
<name>A0ACD0NXG9_9BASI</name>
<dbReference type="Proteomes" id="UP000245626">
    <property type="component" value="Unassembled WGS sequence"/>
</dbReference>
<evidence type="ECO:0000313" key="2">
    <source>
        <dbReference type="Proteomes" id="UP000245626"/>
    </source>
</evidence>
<reference evidence="1 2" key="1">
    <citation type="journal article" date="2018" name="Mol. Biol. Evol.">
        <title>Broad Genomic Sampling Reveals a Smut Pathogenic Ancestry of the Fungal Clade Ustilaginomycotina.</title>
        <authorList>
            <person name="Kijpornyongpan T."/>
            <person name="Mondo S.J."/>
            <person name="Barry K."/>
            <person name="Sandor L."/>
            <person name="Lee J."/>
            <person name="Lipzen A."/>
            <person name="Pangilinan J."/>
            <person name="LaButti K."/>
            <person name="Hainaut M."/>
            <person name="Henrissat B."/>
            <person name="Grigoriev I.V."/>
            <person name="Spatafora J.W."/>
            <person name="Aime M.C."/>
        </authorList>
    </citation>
    <scope>NUCLEOTIDE SEQUENCE [LARGE SCALE GENOMIC DNA]</scope>
    <source>
        <strain evidence="1 2">SA 807</strain>
    </source>
</reference>
<dbReference type="EMBL" id="KZ819929">
    <property type="protein sequence ID" value="PWN50467.1"/>
    <property type="molecule type" value="Genomic_DNA"/>
</dbReference>
<evidence type="ECO:0000313" key="1">
    <source>
        <dbReference type="EMBL" id="PWN50467.1"/>
    </source>
</evidence>
<organism evidence="1 2">
    <name type="scientific">Violaceomyces palustris</name>
    <dbReference type="NCBI Taxonomy" id="1673888"/>
    <lineage>
        <taxon>Eukaryota</taxon>
        <taxon>Fungi</taxon>
        <taxon>Dikarya</taxon>
        <taxon>Basidiomycota</taxon>
        <taxon>Ustilaginomycotina</taxon>
        <taxon>Ustilaginomycetes</taxon>
        <taxon>Violaceomycetales</taxon>
        <taxon>Violaceomycetaceae</taxon>
        <taxon>Violaceomyces</taxon>
    </lineage>
</organism>
<accession>A0ACD0NXG9</accession>
<sequence length="740" mass="82690">MSNPYYPPKSTRHQPGYSNPLSNTHAYPPPFNQTQPDHHARDPYLSSDPYYDPYEPSPNHRSNATSDHATYNPSTENLVPHLHHHPYPPNTFGDPIQHAYPQDQHFELYPPDRPFGRQAYAGVGPYPSPPGSQQPSRPESPFDGVYHDRPPKVEKMNEEQRRIYEQFPKDLDDEGGGRTMIESFRDLLKDWKKAFKLKYLHYWIIMIVICLLVVLMTIYHRQIIDWLTPLSKKITAISWGWVIPVAILFILNPPVSSPAFPPLFGHEIVIILCGVVYGLWVGFGIACLGTLLGEIGNFYAFKYCLRGTAARYERKNIHYACMAEMVREGGFLVIFLARLSAIPGHFTTAVFATVGMNIFIFILAAFLALPKQLSIVYLGVAIRDSDGGTESTASKMVKYAVLVISFIITMWTAWWLYQRMERVRPEVQRKLRARRYTLLTDARGTDANHHQGHKLSVRRFENPSSSSSSSSPQDLNEYCAARVDVNVEQDLETGSKYGHYDQGWSNRAETEPSTFSQGGGGGGGWAAAAAAAANLENDQAMLPQLHKSYHHQHQDEPERQHANAYANVHTPPIGSFNKESDLSEARPDTYRSPATDREDKNKNPPARYKYASNVGSIYNLGSETAPAGSGPPKGFAQGGQAGMTHQQDHPRSTTNPFLSNPERLVDPASLSAVEAESYTTPPTTTSRSNSSRQEAHYVPTSRPRRQNSTEPHRSDLGTSPPPNPPSSSPPPPSYVSDEAH</sequence>